<evidence type="ECO:0000313" key="6">
    <source>
        <dbReference type="Proteomes" id="UP001363622"/>
    </source>
</evidence>
<evidence type="ECO:0000259" key="4">
    <source>
        <dbReference type="SMART" id="SM00829"/>
    </source>
</evidence>
<dbReference type="SMART" id="SM00829">
    <property type="entry name" value="PKS_ER"/>
    <property type="match status" value="1"/>
</dbReference>
<dbReference type="SUPFAM" id="SSF50129">
    <property type="entry name" value="GroES-like"/>
    <property type="match status" value="1"/>
</dbReference>
<evidence type="ECO:0000256" key="3">
    <source>
        <dbReference type="ARBA" id="ARBA00023002"/>
    </source>
</evidence>
<dbReference type="Pfam" id="PF08240">
    <property type="entry name" value="ADH_N"/>
    <property type="match status" value="1"/>
</dbReference>
<reference evidence="5 6" key="1">
    <citation type="submission" date="2024-04" db="EMBL/GenBank/DDBJ databases">
        <title>Phyllosticta paracitricarpa is synonymous to the EU quarantine fungus P. citricarpa based on phylogenomic analyses.</title>
        <authorList>
            <consortium name="Lawrence Berkeley National Laboratory"/>
            <person name="Van Ingen-Buijs V.A."/>
            <person name="Van Westerhoven A.C."/>
            <person name="Haridas S."/>
            <person name="Skiadas P."/>
            <person name="Martin F."/>
            <person name="Groenewald J.Z."/>
            <person name="Crous P.W."/>
            <person name="Seidl M.F."/>
        </authorList>
    </citation>
    <scope>NUCLEOTIDE SEQUENCE [LARGE SCALE GENOMIC DNA]</scope>
    <source>
        <strain evidence="5 6">CBS 123371</strain>
    </source>
</reference>
<sequence length="364" mass="38652">MATKNKAAWIREKHGKPLHVDTALPPAPGPGEVVIKNAAIAVNPVDWKIQDYGFLVEHYPTILGEDVAGIIQDVGPGVARLRKGQRVIGNVHGLDNGNPAQGAFQLLTTAQETYVSPIPESLSFERAAVLPSAISTAASALYSEANLALPFPSLEPKPSGKTIVVLGGASSVGSTAIQLAVASGVTVLATSSKKNFDYVMGLGASKVFDYNDLNVVDKILNSLTTRSCAQFMGPVEGILGLIDEPENDTEFAGVLDAVSTDVTIACWKPILQRFENSRAVVTDPVPAGLDRSFKVTSVEIHLLESRDKDARDAVWRDYVPSALATGKLQAKPEPIVLQGGLEIIQTAMDRHKAGVSAQKVVVQF</sequence>
<comment type="similarity">
    <text evidence="1">Belongs to the zinc-containing alcohol dehydrogenase family.</text>
</comment>
<dbReference type="EMBL" id="JBBPHU010000008">
    <property type="protein sequence ID" value="KAK7514512.1"/>
    <property type="molecule type" value="Genomic_DNA"/>
</dbReference>
<keyword evidence="3" id="KW-0560">Oxidoreductase</keyword>
<dbReference type="PANTHER" id="PTHR45348:SF2">
    <property type="entry name" value="ZINC-TYPE ALCOHOL DEHYDROGENASE-LIKE PROTEIN C2E1P3.01"/>
    <property type="match status" value="1"/>
</dbReference>
<dbReference type="SUPFAM" id="SSF51735">
    <property type="entry name" value="NAD(P)-binding Rossmann-fold domains"/>
    <property type="match status" value="1"/>
</dbReference>
<organism evidence="5 6">
    <name type="scientific">Phyllosticta citriasiana</name>
    <dbReference type="NCBI Taxonomy" id="595635"/>
    <lineage>
        <taxon>Eukaryota</taxon>
        <taxon>Fungi</taxon>
        <taxon>Dikarya</taxon>
        <taxon>Ascomycota</taxon>
        <taxon>Pezizomycotina</taxon>
        <taxon>Dothideomycetes</taxon>
        <taxon>Dothideomycetes incertae sedis</taxon>
        <taxon>Botryosphaeriales</taxon>
        <taxon>Phyllostictaceae</taxon>
        <taxon>Phyllosticta</taxon>
    </lineage>
</organism>
<dbReference type="InterPro" id="IPR047122">
    <property type="entry name" value="Trans-enoyl_RdTase-like"/>
</dbReference>
<evidence type="ECO:0000313" key="5">
    <source>
        <dbReference type="EMBL" id="KAK7514512.1"/>
    </source>
</evidence>
<comment type="caution">
    <text evidence="5">The sequence shown here is derived from an EMBL/GenBank/DDBJ whole genome shotgun (WGS) entry which is preliminary data.</text>
</comment>
<dbReference type="Gene3D" id="3.90.180.10">
    <property type="entry name" value="Medium-chain alcohol dehydrogenases, catalytic domain"/>
    <property type="match status" value="1"/>
</dbReference>
<gene>
    <name evidence="5" type="ORF">IWZ03DRAFT_415915</name>
</gene>
<dbReference type="InterPro" id="IPR013154">
    <property type="entry name" value="ADH-like_N"/>
</dbReference>
<dbReference type="CDD" id="cd08249">
    <property type="entry name" value="enoyl_reductase_like"/>
    <property type="match status" value="1"/>
</dbReference>
<dbReference type="Gene3D" id="3.40.50.720">
    <property type="entry name" value="NAD(P)-binding Rossmann-like Domain"/>
    <property type="match status" value="1"/>
</dbReference>
<name>A0ABR1KGE1_9PEZI</name>
<keyword evidence="6" id="KW-1185">Reference proteome</keyword>
<dbReference type="Proteomes" id="UP001363622">
    <property type="component" value="Unassembled WGS sequence"/>
</dbReference>
<dbReference type="InterPro" id="IPR020843">
    <property type="entry name" value="ER"/>
</dbReference>
<protein>
    <submittedName>
        <fullName evidence="5">Chaperonin 10-like protein</fullName>
    </submittedName>
</protein>
<comment type="subunit">
    <text evidence="2">Monomer.</text>
</comment>
<dbReference type="InterPro" id="IPR036291">
    <property type="entry name" value="NAD(P)-bd_dom_sf"/>
</dbReference>
<evidence type="ECO:0000256" key="1">
    <source>
        <dbReference type="ARBA" id="ARBA00008072"/>
    </source>
</evidence>
<feature type="domain" description="Enoyl reductase (ER)" evidence="4">
    <location>
        <begin position="15"/>
        <end position="362"/>
    </location>
</feature>
<dbReference type="InterPro" id="IPR011032">
    <property type="entry name" value="GroES-like_sf"/>
</dbReference>
<evidence type="ECO:0000256" key="2">
    <source>
        <dbReference type="ARBA" id="ARBA00011245"/>
    </source>
</evidence>
<dbReference type="PANTHER" id="PTHR45348">
    <property type="entry name" value="HYPOTHETICAL OXIDOREDUCTASE (EUROFUNG)"/>
    <property type="match status" value="1"/>
</dbReference>
<proteinExistence type="inferred from homology"/>
<accession>A0ABR1KGE1</accession>